<proteinExistence type="predicted"/>
<sequence length="485" mass="51033">MMEPRLQRAAARVGNAVLWVAAVLGVISLVLGLATVVAGVQPLIFRSSSMSPAIDAGALALARSVEAKDLATGDIVSVIGSDGVRVTHRVVKVDRGADDQVSLVLQGDANQSPDEEPYVVTEVDRVFFDVPYLGYLANWLASPWAMFVAGILVALLIGSFFRRPGTGQQRPGVGAGIAVVVAAVGLGAGTLSPPPTTEAYFVDNSTFEAGTIQAHQVRIFDWDTSPCTNNADGSVTLRYKLTSARYDMVWYRGPKGGAISTRAFLTVAPSNPTVGSVVTTKITRATLANGESLAAGTYMISGRSKLKGSATSAWLSTSDRQTEVTVDATTVRCGDINLPPTLTIAAPLEGITYPSTKAVDVAVGLACLSLPAPCGTAVDPNGISSVEYRLQRANWLGTQCWDPKIGTALPPGFYLAGCGTWRTPTTSPDVPNTSGSTVTWRVPLGSGGPRTTFNQSGDYTLYLRITDNASPTRATTERTIRFTVD</sequence>
<dbReference type="GO" id="GO:0009003">
    <property type="term" value="F:signal peptidase activity"/>
    <property type="evidence" value="ECO:0007669"/>
    <property type="project" value="UniProtKB-EC"/>
</dbReference>
<protein>
    <recommendedName>
        <fullName evidence="1">Signal peptidase I</fullName>
        <ecNumber evidence="1">3.4.21.89</ecNumber>
    </recommendedName>
</protein>
<feature type="transmembrane region" description="Helical" evidence="2">
    <location>
        <begin position="16"/>
        <end position="40"/>
    </location>
</feature>
<feature type="transmembrane region" description="Helical" evidence="2">
    <location>
        <begin position="173"/>
        <end position="191"/>
    </location>
</feature>
<reference evidence="3 4" key="1">
    <citation type="submission" date="2020-08" db="EMBL/GenBank/DDBJ databases">
        <title>Novel species in genus Aeromicrobium.</title>
        <authorList>
            <person name="Zhang G."/>
        </authorList>
    </citation>
    <scope>NUCLEOTIDE SEQUENCE [LARGE SCALE GENOMIC DNA]</scope>
    <source>
        <strain evidence="4">zg-629</strain>
    </source>
</reference>
<evidence type="ECO:0000313" key="4">
    <source>
        <dbReference type="Proteomes" id="UP000515871"/>
    </source>
</evidence>
<dbReference type="Proteomes" id="UP000515871">
    <property type="component" value="Chromosome"/>
</dbReference>
<name>A0ABX6SW00_9ACTN</name>
<evidence type="ECO:0000256" key="2">
    <source>
        <dbReference type="SAM" id="Phobius"/>
    </source>
</evidence>
<evidence type="ECO:0000256" key="1">
    <source>
        <dbReference type="NCBIfam" id="TIGR02228"/>
    </source>
</evidence>
<organism evidence="3 4">
    <name type="scientific">Aeromicrobium senzhongii</name>
    <dbReference type="NCBI Taxonomy" id="2663859"/>
    <lineage>
        <taxon>Bacteria</taxon>
        <taxon>Bacillati</taxon>
        <taxon>Actinomycetota</taxon>
        <taxon>Actinomycetes</taxon>
        <taxon>Propionibacteriales</taxon>
        <taxon>Nocardioidaceae</taxon>
        <taxon>Aeromicrobium</taxon>
    </lineage>
</organism>
<dbReference type="NCBIfam" id="TIGR02228">
    <property type="entry name" value="sigpep_I_arch"/>
    <property type="match status" value="1"/>
</dbReference>
<dbReference type="EMBL" id="CP060587">
    <property type="protein sequence ID" value="QNL95594.1"/>
    <property type="molecule type" value="Genomic_DNA"/>
</dbReference>
<accession>A0ABX6SW00</accession>
<dbReference type="EC" id="3.4.21.89" evidence="1"/>
<keyword evidence="3" id="KW-0378">Hydrolase</keyword>
<gene>
    <name evidence="3" type="ORF">H9L21_06720</name>
</gene>
<keyword evidence="2" id="KW-1133">Transmembrane helix</keyword>
<feature type="transmembrane region" description="Helical" evidence="2">
    <location>
        <begin position="141"/>
        <end position="161"/>
    </location>
</feature>
<dbReference type="CDD" id="cd06462">
    <property type="entry name" value="Peptidase_S24_S26"/>
    <property type="match status" value="1"/>
</dbReference>
<keyword evidence="2" id="KW-0472">Membrane</keyword>
<evidence type="ECO:0000313" key="3">
    <source>
        <dbReference type="EMBL" id="QNL95594.1"/>
    </source>
</evidence>
<keyword evidence="2" id="KW-0812">Transmembrane</keyword>
<keyword evidence="4" id="KW-1185">Reference proteome</keyword>
<dbReference type="InterPro" id="IPR001733">
    <property type="entry name" value="Peptidase_S26B"/>
</dbReference>